<reference evidence="1 2" key="1">
    <citation type="journal article" date="2014" name="Genome Biol. Evol.">
        <title>The genome of the myxosporean Thelohanellus kitauei shows adaptations to nutrient acquisition within its fish host.</title>
        <authorList>
            <person name="Yang Y."/>
            <person name="Xiong J."/>
            <person name="Zhou Z."/>
            <person name="Huo F."/>
            <person name="Miao W."/>
            <person name="Ran C."/>
            <person name="Liu Y."/>
            <person name="Zhang J."/>
            <person name="Feng J."/>
            <person name="Wang M."/>
            <person name="Wang M."/>
            <person name="Wang L."/>
            <person name="Yao B."/>
        </authorList>
    </citation>
    <scope>NUCLEOTIDE SEQUENCE [LARGE SCALE GENOMIC DNA]</scope>
    <source>
        <strain evidence="1">Wuqing</strain>
    </source>
</reference>
<dbReference type="Proteomes" id="UP000031668">
    <property type="component" value="Unassembled WGS sequence"/>
</dbReference>
<sequence length="127" mass="14991">MNEKPGTFSLLAVESFAATRRQSKISILLSFLTRNKYFTSQLMRERFDDPRMPHHDYLYFTLPSNVYIELVAHIVALYYQDESFHVLYDVENMGSVHHTKLSIHFHQKDLNIPHKIGLSRIFYRVAS</sequence>
<gene>
    <name evidence="1" type="ORF">RF11_08692</name>
</gene>
<protein>
    <submittedName>
        <fullName evidence="1">Uncharacterized protein</fullName>
    </submittedName>
</protein>
<comment type="caution">
    <text evidence="1">The sequence shown here is derived from an EMBL/GenBank/DDBJ whole genome shotgun (WGS) entry which is preliminary data.</text>
</comment>
<evidence type="ECO:0000313" key="2">
    <source>
        <dbReference type="Proteomes" id="UP000031668"/>
    </source>
</evidence>
<dbReference type="EMBL" id="JWZT01002790">
    <property type="protein sequence ID" value="KII68562.1"/>
    <property type="molecule type" value="Genomic_DNA"/>
</dbReference>
<organism evidence="1 2">
    <name type="scientific">Thelohanellus kitauei</name>
    <name type="common">Myxosporean</name>
    <dbReference type="NCBI Taxonomy" id="669202"/>
    <lineage>
        <taxon>Eukaryota</taxon>
        <taxon>Metazoa</taxon>
        <taxon>Cnidaria</taxon>
        <taxon>Myxozoa</taxon>
        <taxon>Myxosporea</taxon>
        <taxon>Bivalvulida</taxon>
        <taxon>Platysporina</taxon>
        <taxon>Myxobolidae</taxon>
        <taxon>Thelohanellus</taxon>
    </lineage>
</organism>
<name>A0A0C2N3W8_THEKT</name>
<dbReference type="AlphaFoldDB" id="A0A0C2N3W8"/>
<keyword evidence="2" id="KW-1185">Reference proteome</keyword>
<evidence type="ECO:0000313" key="1">
    <source>
        <dbReference type="EMBL" id="KII68562.1"/>
    </source>
</evidence>
<accession>A0A0C2N3W8</accession>
<proteinExistence type="predicted"/>